<name>D8QEW3_SCHCM</name>
<evidence type="ECO:0000313" key="2">
    <source>
        <dbReference type="EMBL" id="EFI94238.1"/>
    </source>
</evidence>
<dbReference type="KEGG" id="scm:SCHCO_02751316"/>
<dbReference type="HOGENOM" id="CLU_496210_0_0_1"/>
<evidence type="ECO:0008006" key="4">
    <source>
        <dbReference type="Google" id="ProtNLM"/>
    </source>
</evidence>
<dbReference type="InterPro" id="IPR032675">
    <property type="entry name" value="LRR_dom_sf"/>
</dbReference>
<dbReference type="InParanoid" id="D8QEW3"/>
<feature type="compositionally biased region" description="Acidic residues" evidence="1">
    <location>
        <begin position="371"/>
        <end position="383"/>
    </location>
</feature>
<feature type="non-terminal residue" evidence="2">
    <location>
        <position position="663"/>
    </location>
</feature>
<feature type="compositionally biased region" description="Acidic residues" evidence="1">
    <location>
        <begin position="631"/>
        <end position="663"/>
    </location>
</feature>
<dbReference type="Proteomes" id="UP000007431">
    <property type="component" value="Unassembled WGS sequence"/>
</dbReference>
<proteinExistence type="predicted"/>
<accession>D8QEW3</accession>
<feature type="region of interest" description="Disordered" evidence="1">
    <location>
        <begin position="32"/>
        <end position="51"/>
    </location>
</feature>
<organism evidence="3">
    <name type="scientific">Schizophyllum commune (strain H4-8 / FGSC 9210)</name>
    <name type="common">Split gill fungus</name>
    <dbReference type="NCBI Taxonomy" id="578458"/>
    <lineage>
        <taxon>Eukaryota</taxon>
        <taxon>Fungi</taxon>
        <taxon>Dikarya</taxon>
        <taxon>Basidiomycota</taxon>
        <taxon>Agaricomycotina</taxon>
        <taxon>Agaricomycetes</taxon>
        <taxon>Agaricomycetidae</taxon>
        <taxon>Agaricales</taxon>
        <taxon>Schizophyllaceae</taxon>
        <taxon>Schizophyllum</taxon>
    </lineage>
</organism>
<feature type="region of interest" description="Disordered" evidence="1">
    <location>
        <begin position="366"/>
        <end position="395"/>
    </location>
</feature>
<reference evidence="2 3" key="1">
    <citation type="journal article" date="2010" name="Nat. Biotechnol.">
        <title>Genome sequence of the model mushroom Schizophyllum commune.</title>
        <authorList>
            <person name="Ohm R.A."/>
            <person name="de Jong J.F."/>
            <person name="Lugones L.G."/>
            <person name="Aerts A."/>
            <person name="Kothe E."/>
            <person name="Stajich J.E."/>
            <person name="de Vries R.P."/>
            <person name="Record E."/>
            <person name="Levasseur A."/>
            <person name="Baker S.E."/>
            <person name="Bartholomew K.A."/>
            <person name="Coutinho P.M."/>
            <person name="Erdmann S."/>
            <person name="Fowler T.J."/>
            <person name="Gathman A.C."/>
            <person name="Lombard V."/>
            <person name="Henrissat B."/>
            <person name="Knabe N."/>
            <person name="Kuees U."/>
            <person name="Lilly W.W."/>
            <person name="Lindquist E."/>
            <person name="Lucas S."/>
            <person name="Magnuson J.K."/>
            <person name="Piumi F."/>
            <person name="Raudaskoski M."/>
            <person name="Salamov A."/>
            <person name="Schmutz J."/>
            <person name="Schwarze F.W.M.R."/>
            <person name="vanKuyk P.A."/>
            <person name="Horton J.S."/>
            <person name="Grigoriev I.V."/>
            <person name="Woesten H.A.B."/>
        </authorList>
    </citation>
    <scope>NUCLEOTIDE SEQUENCE [LARGE SCALE GENOMIC DNA]</scope>
    <source>
        <strain evidence="3">H4-8 / FGSC 9210</strain>
    </source>
</reference>
<dbReference type="AlphaFoldDB" id="D8QEW3"/>
<sequence length="663" mass="75285">MQRLAMDVVRTQESSAQLRAFARRAEAESFPIQDNNVSMTPRKKSSDDYLSMHHSATRRGPWIQDRRDSGLPRSSSAPSMSHPLKTPEIVTIIMDFVMEDGYDRAIWSACHVNKLWEAVAHPRLWSDVDLTAVLMRLPEDAWHIYTDNRAPARRRAIGTKCDASTQTDEWNHSSKGVPHPTFAFRRPIANDEWMSILPFTRLVRNLRTIGGPTNSDTLRSRWGHLALHARTVYDVIADSIPDFCLFPNLRSLDVEDFGTDALVMFAGPELRSLRTGTDIDNMDAAECIEAFVDEATDTCPFVELHIANALALELRDEKGSAALEDALLACRALERLTIDHLHSIQWRTVAVLPHLVELHISNGREFKHEDQDDDDSDDDDDADLGFPSPDEIDGPAFPSLRALSFVDSPQLLETMSIRQLRLLLEMREDKWPLERLVIPSHTIYLRWKHRVRTVHALLANHIDAETLQHLVIGTMYGPVRADPFPNIKPLFAFYNLTVLHLFAEFDRGDCESPPLDPDEAATIARRFPHLRDLLLCAKFPLSKLPAFAQYCPDLEKLQFTPWVDEDEVDSGGSLLFDPPAFTSSKLQTVILNTFWVTMAPDGACRFKLELKSIFRYARRVFPDAALREYDGDPDEMEDIETDLEGSEDDSEDPSDDSEQDMVE</sequence>
<dbReference type="Gene3D" id="3.80.10.10">
    <property type="entry name" value="Ribonuclease Inhibitor"/>
    <property type="match status" value="1"/>
</dbReference>
<feature type="region of interest" description="Disordered" evidence="1">
    <location>
        <begin position="61"/>
        <end position="83"/>
    </location>
</feature>
<feature type="region of interest" description="Disordered" evidence="1">
    <location>
        <begin position="627"/>
        <end position="663"/>
    </location>
</feature>
<evidence type="ECO:0000313" key="3">
    <source>
        <dbReference type="Proteomes" id="UP000007431"/>
    </source>
</evidence>
<dbReference type="GeneID" id="9590775"/>
<dbReference type="OrthoDB" id="2966762at2759"/>
<keyword evidence="3" id="KW-1185">Reference proteome</keyword>
<evidence type="ECO:0000256" key="1">
    <source>
        <dbReference type="SAM" id="MobiDB-lite"/>
    </source>
</evidence>
<gene>
    <name evidence="2" type="ORF">SCHCODRAFT_112407</name>
</gene>
<dbReference type="VEuPathDB" id="FungiDB:SCHCODRAFT_02751316"/>
<dbReference type="EMBL" id="GL377310">
    <property type="protein sequence ID" value="EFI94238.1"/>
    <property type="molecule type" value="Genomic_DNA"/>
</dbReference>
<protein>
    <recommendedName>
        <fullName evidence="4">F-box domain-containing protein</fullName>
    </recommendedName>
</protein>